<feature type="transmembrane region" description="Helical" evidence="1">
    <location>
        <begin position="71"/>
        <end position="90"/>
    </location>
</feature>
<gene>
    <name evidence="3" type="primary">LOC117151709</name>
</gene>
<keyword evidence="2" id="KW-1185">Reference proteome</keyword>
<keyword evidence="1" id="KW-0472">Membrane</keyword>
<name>A0A6P8L5E9_BOMIM</name>
<dbReference type="Proteomes" id="UP000515180">
    <property type="component" value="Unplaced"/>
</dbReference>
<dbReference type="RefSeq" id="XP_033176808.1">
    <property type="nucleotide sequence ID" value="XM_033320917.1"/>
</dbReference>
<accession>A0A6P8L5E9</accession>
<sequence>MYREVKSSVAIGAEYCQMKLCVSIGAIYCHFESSVPIGAKYWEVVVSRRNVSRGDVLLKVFGAKICLVERYSVLISTSISTLSTFLHFYLLHTNSYWPVTGLKE</sequence>
<proteinExistence type="predicted"/>
<protein>
    <submittedName>
        <fullName evidence="3">Uncharacterized protein LOC117151709</fullName>
    </submittedName>
</protein>
<dbReference type="GeneID" id="117151709"/>
<organism evidence="2 3">
    <name type="scientific">Bombus impatiens</name>
    <name type="common">Bumblebee</name>
    <dbReference type="NCBI Taxonomy" id="132113"/>
    <lineage>
        <taxon>Eukaryota</taxon>
        <taxon>Metazoa</taxon>
        <taxon>Ecdysozoa</taxon>
        <taxon>Arthropoda</taxon>
        <taxon>Hexapoda</taxon>
        <taxon>Insecta</taxon>
        <taxon>Pterygota</taxon>
        <taxon>Neoptera</taxon>
        <taxon>Endopterygota</taxon>
        <taxon>Hymenoptera</taxon>
        <taxon>Apocrita</taxon>
        <taxon>Aculeata</taxon>
        <taxon>Apoidea</taxon>
        <taxon>Anthophila</taxon>
        <taxon>Apidae</taxon>
        <taxon>Bombus</taxon>
        <taxon>Pyrobombus</taxon>
    </lineage>
</organism>
<keyword evidence="1" id="KW-0812">Transmembrane</keyword>
<reference evidence="3" key="1">
    <citation type="submission" date="2025-08" db="UniProtKB">
        <authorList>
            <consortium name="RefSeq"/>
        </authorList>
    </citation>
    <scope>IDENTIFICATION</scope>
</reference>
<evidence type="ECO:0000313" key="3">
    <source>
        <dbReference type="RefSeq" id="XP_033176808.1"/>
    </source>
</evidence>
<keyword evidence="1" id="KW-1133">Transmembrane helix</keyword>
<evidence type="ECO:0000313" key="2">
    <source>
        <dbReference type="Proteomes" id="UP000515180"/>
    </source>
</evidence>
<dbReference type="AlphaFoldDB" id="A0A6P8L5E9"/>
<evidence type="ECO:0000256" key="1">
    <source>
        <dbReference type="SAM" id="Phobius"/>
    </source>
</evidence>